<feature type="transmembrane region" description="Helical" evidence="1">
    <location>
        <begin position="133"/>
        <end position="154"/>
    </location>
</feature>
<evidence type="ECO:0000313" key="3">
    <source>
        <dbReference type="Proteomes" id="UP000789739"/>
    </source>
</evidence>
<keyword evidence="1" id="KW-0472">Membrane</keyword>
<dbReference type="PANTHER" id="PTHR31303">
    <property type="entry name" value="CTP-DEPENDENT DIACYLGLYCEROL KINASE 1"/>
    <property type="match status" value="1"/>
</dbReference>
<feature type="transmembrane region" description="Helical" evidence="1">
    <location>
        <begin position="233"/>
        <end position="254"/>
    </location>
</feature>
<feature type="transmembrane region" description="Helical" evidence="1">
    <location>
        <begin position="63"/>
        <end position="82"/>
    </location>
</feature>
<evidence type="ECO:0000256" key="1">
    <source>
        <dbReference type="SAM" id="Phobius"/>
    </source>
</evidence>
<protein>
    <submittedName>
        <fullName evidence="2">4701_t:CDS:1</fullName>
    </submittedName>
</protein>
<accession>A0A9N9B7H3</accession>
<comment type="caution">
    <text evidence="2">The sequence shown here is derived from an EMBL/GenBank/DDBJ whole genome shotgun (WGS) entry which is preliminary data.</text>
</comment>
<keyword evidence="3" id="KW-1185">Reference proteome</keyword>
<organism evidence="2 3">
    <name type="scientific">Paraglomus brasilianum</name>
    <dbReference type="NCBI Taxonomy" id="144538"/>
    <lineage>
        <taxon>Eukaryota</taxon>
        <taxon>Fungi</taxon>
        <taxon>Fungi incertae sedis</taxon>
        <taxon>Mucoromycota</taxon>
        <taxon>Glomeromycotina</taxon>
        <taxon>Glomeromycetes</taxon>
        <taxon>Paraglomerales</taxon>
        <taxon>Paraglomeraceae</taxon>
        <taxon>Paraglomus</taxon>
    </lineage>
</organism>
<feature type="transmembrane region" description="Helical" evidence="1">
    <location>
        <begin position="166"/>
        <end position="184"/>
    </location>
</feature>
<feature type="transmembrane region" description="Helical" evidence="1">
    <location>
        <begin position="110"/>
        <end position="127"/>
    </location>
</feature>
<keyword evidence="1" id="KW-0812">Transmembrane</keyword>
<sequence>MAIHKNLALHKRNLKKKHDKPLVSPTVKNSGQKKNVWEIPRKVFHSSIGFPVLYLYSMHADALAIRNVLAILFVMGITADLLRFNIQWFNTIYIKIFGFLMREVEKRDKVNGVVFYLAGCILVLSIFPQDIAAISILILSWCDTAASCFGRAFGHLTYKFSSGKSVAGTLGAILTGCLAAYVFWGGWIDHNIVRTPSWQPEKSVLSLPVLTLLTGIIGGFSELVDIWGLDDNFVIPVIAGSSLWIILIGFGFGGSGANQGHEMRITAEQDSIILPTATDIEAGWGLDFSQLDRHDVFNFQYLVKQPTRAQYKPGSHDSSLFNTFFTTAVLN</sequence>
<gene>
    <name evidence="2" type="ORF">PBRASI_LOCUS5443</name>
</gene>
<keyword evidence="1" id="KW-1133">Transmembrane helix</keyword>
<reference evidence="2" key="1">
    <citation type="submission" date="2021-06" db="EMBL/GenBank/DDBJ databases">
        <authorList>
            <person name="Kallberg Y."/>
            <person name="Tangrot J."/>
            <person name="Rosling A."/>
        </authorList>
    </citation>
    <scope>NUCLEOTIDE SEQUENCE</scope>
    <source>
        <strain evidence="2">BR232B</strain>
    </source>
</reference>
<dbReference type="GO" id="GO:0006654">
    <property type="term" value="P:phosphatidic acid biosynthetic process"/>
    <property type="evidence" value="ECO:0007669"/>
    <property type="project" value="TreeGrafter"/>
</dbReference>
<evidence type="ECO:0000313" key="2">
    <source>
        <dbReference type="EMBL" id="CAG8558070.1"/>
    </source>
</evidence>
<dbReference type="EMBL" id="CAJVPI010000636">
    <property type="protein sequence ID" value="CAG8558070.1"/>
    <property type="molecule type" value="Genomic_DNA"/>
</dbReference>
<proteinExistence type="predicted"/>
<name>A0A9N9B7H3_9GLOM</name>
<dbReference type="AlphaFoldDB" id="A0A9N9B7H3"/>
<dbReference type="OrthoDB" id="5673at2759"/>
<dbReference type="GO" id="GO:0005789">
    <property type="term" value="C:endoplasmic reticulum membrane"/>
    <property type="evidence" value="ECO:0007669"/>
    <property type="project" value="TreeGrafter"/>
</dbReference>
<dbReference type="GO" id="GO:0004143">
    <property type="term" value="F:ATP-dependent diacylglycerol kinase activity"/>
    <property type="evidence" value="ECO:0007669"/>
    <property type="project" value="InterPro"/>
</dbReference>
<dbReference type="InterPro" id="IPR037997">
    <property type="entry name" value="Dgk1-like"/>
</dbReference>
<dbReference type="Proteomes" id="UP000789739">
    <property type="component" value="Unassembled WGS sequence"/>
</dbReference>
<dbReference type="PANTHER" id="PTHR31303:SF1">
    <property type="entry name" value="CTP-DEPENDENT DIACYLGLYCEROL KINASE 1"/>
    <property type="match status" value="1"/>
</dbReference>